<reference evidence="1 2" key="1">
    <citation type="submission" date="2024-08" db="EMBL/GenBank/DDBJ databases">
        <title>Gnathostoma spinigerum genome.</title>
        <authorList>
            <person name="Gonzalez-Bertolin B."/>
            <person name="Monzon S."/>
            <person name="Zaballos A."/>
            <person name="Jimenez P."/>
            <person name="Dekumyoy P."/>
            <person name="Varona S."/>
            <person name="Cuesta I."/>
            <person name="Sumanam S."/>
            <person name="Adisakwattana P."/>
            <person name="Gasser R.B."/>
            <person name="Hernandez-Gonzalez A."/>
            <person name="Young N.D."/>
            <person name="Perteguer M.J."/>
        </authorList>
    </citation>
    <scope>NUCLEOTIDE SEQUENCE [LARGE SCALE GENOMIC DNA]</scope>
    <source>
        <strain evidence="1">AL3</strain>
        <tissue evidence="1">Liver</tissue>
    </source>
</reference>
<name>A0ABD6F2G6_9BILA</name>
<dbReference type="EMBL" id="JBGFUD010015824">
    <property type="protein sequence ID" value="MFH4984199.1"/>
    <property type="molecule type" value="Genomic_DNA"/>
</dbReference>
<organism evidence="1 2">
    <name type="scientific">Gnathostoma spinigerum</name>
    <dbReference type="NCBI Taxonomy" id="75299"/>
    <lineage>
        <taxon>Eukaryota</taxon>
        <taxon>Metazoa</taxon>
        <taxon>Ecdysozoa</taxon>
        <taxon>Nematoda</taxon>
        <taxon>Chromadorea</taxon>
        <taxon>Rhabditida</taxon>
        <taxon>Spirurina</taxon>
        <taxon>Gnathostomatomorpha</taxon>
        <taxon>Gnathostomatoidea</taxon>
        <taxon>Gnathostomatidae</taxon>
        <taxon>Gnathostoma</taxon>
    </lineage>
</organism>
<protein>
    <submittedName>
        <fullName evidence="1">Uncharacterized protein</fullName>
    </submittedName>
</protein>
<dbReference type="Proteomes" id="UP001608902">
    <property type="component" value="Unassembled WGS sequence"/>
</dbReference>
<evidence type="ECO:0000313" key="2">
    <source>
        <dbReference type="Proteomes" id="UP001608902"/>
    </source>
</evidence>
<keyword evidence="2" id="KW-1185">Reference proteome</keyword>
<comment type="caution">
    <text evidence="1">The sequence shown here is derived from an EMBL/GenBank/DDBJ whole genome shotgun (WGS) entry which is preliminary data.</text>
</comment>
<sequence>MVRSKQMSELAGVMDGQLSDQPTLKRFSRFNQSMHSRVPPSCFYEPTCSHSQPIHSQTYSKGGKLKTSIFGGNWTLRERKDHRPSVHNIVVKKE</sequence>
<proteinExistence type="predicted"/>
<dbReference type="AlphaFoldDB" id="A0ABD6F2G6"/>
<accession>A0ABD6F2G6</accession>
<evidence type="ECO:0000313" key="1">
    <source>
        <dbReference type="EMBL" id="MFH4984199.1"/>
    </source>
</evidence>
<gene>
    <name evidence="1" type="ORF">AB6A40_010908</name>
</gene>